<dbReference type="RefSeq" id="WP_068134860.1">
    <property type="nucleotide sequence ID" value="NZ_AP014924.1"/>
</dbReference>
<organism evidence="1 2">
    <name type="scientific">Limnochorda pilosa</name>
    <dbReference type="NCBI Taxonomy" id="1555112"/>
    <lineage>
        <taxon>Bacteria</taxon>
        <taxon>Bacillati</taxon>
        <taxon>Bacillota</taxon>
        <taxon>Limnochordia</taxon>
        <taxon>Limnochordales</taxon>
        <taxon>Limnochordaceae</taxon>
        <taxon>Limnochorda</taxon>
    </lineage>
</organism>
<dbReference type="Proteomes" id="UP000065807">
    <property type="component" value="Chromosome"/>
</dbReference>
<protein>
    <recommendedName>
        <fullName evidence="3">Abortive infection protein</fullName>
    </recommendedName>
</protein>
<keyword evidence="2" id="KW-1185">Reference proteome</keyword>
<dbReference type="InterPro" id="IPR017853">
    <property type="entry name" value="GH"/>
</dbReference>
<reference evidence="2" key="2">
    <citation type="journal article" date="2016" name="Int. J. Syst. Evol. Microbiol.">
        <title>Complete genome sequence and cell structure of Limnochorda pilosa, a Gram-negative spore-former within the phylum Firmicutes.</title>
        <authorList>
            <person name="Watanabe M."/>
            <person name="Kojima H."/>
            <person name="Fukui M."/>
        </authorList>
    </citation>
    <scope>NUCLEOTIDE SEQUENCE [LARGE SCALE GENOMIC DNA]</scope>
    <source>
        <strain evidence="2">HC45</strain>
    </source>
</reference>
<evidence type="ECO:0000313" key="2">
    <source>
        <dbReference type="Proteomes" id="UP000065807"/>
    </source>
</evidence>
<sequence>MRGNGIAYDTGFVNAGVSTREHFDPQLVRREMRVIREDLHCNAIRITSGDPNRLKVASGHAAEVGLEVWLSPFTCGLSMDELQALLIDCAEHAERLRRGGAEVVFVTGSELSLFNAGFLPGNTLQERLNLLSDPRRAREVLPELPGRVNDFLRKAVGLVRARFGGPVTYASLPFEGVDWAPFDIISTDAGYRSVDNAPRYRELIRSSVSQGKAQGKPVAITEFGCTTHRDAADLGGRGDTIIEWGDDGRPIGLTGDYARDEAQQARYLCELLDIFNDEGVDTAFVNTFARYDLPHRKDAHKDLDRASYGVVKVLEGRRGHTYPDMDWEPKAAFTALANYYRG</sequence>
<dbReference type="AlphaFoldDB" id="A0A0K2SI36"/>
<reference evidence="2" key="1">
    <citation type="submission" date="2015-07" db="EMBL/GenBank/DDBJ databases">
        <title>Complete genome sequence and phylogenetic analysis of Limnochorda pilosa.</title>
        <authorList>
            <person name="Watanabe M."/>
            <person name="Kojima H."/>
            <person name="Fukui M."/>
        </authorList>
    </citation>
    <scope>NUCLEOTIDE SEQUENCE [LARGE SCALE GENOMIC DNA]</scope>
    <source>
        <strain evidence="2">HC45</strain>
    </source>
</reference>
<dbReference type="EMBL" id="AP014924">
    <property type="protein sequence ID" value="BAS26791.1"/>
    <property type="molecule type" value="Genomic_DNA"/>
</dbReference>
<dbReference type="PATRIC" id="fig|1555112.3.peg.973"/>
<dbReference type="OrthoDB" id="151193at2"/>
<evidence type="ECO:0008006" key="3">
    <source>
        <dbReference type="Google" id="ProtNLM"/>
    </source>
</evidence>
<dbReference type="STRING" id="1555112.LIP_0934"/>
<dbReference type="KEGG" id="lpil:LIP_0934"/>
<dbReference type="Gene3D" id="3.20.20.80">
    <property type="entry name" value="Glycosidases"/>
    <property type="match status" value="1"/>
</dbReference>
<dbReference type="SUPFAM" id="SSF51445">
    <property type="entry name" value="(Trans)glycosidases"/>
    <property type="match status" value="1"/>
</dbReference>
<evidence type="ECO:0000313" key="1">
    <source>
        <dbReference type="EMBL" id="BAS26791.1"/>
    </source>
</evidence>
<proteinExistence type="predicted"/>
<name>A0A0K2SI36_LIMPI</name>
<accession>A0A0K2SI36</accession>
<gene>
    <name evidence="1" type="ORF">LIP_0934</name>
</gene>